<accession>A0ABN8H5C8</accession>
<dbReference type="PANTHER" id="PTHR43308:SF5">
    <property type="entry name" value="S-LAYER PROTEIN _ PEPTIDOGLYCAN ENDO-BETA-N-ACETYLGLUCOSAMINIDASE"/>
    <property type="match status" value="1"/>
</dbReference>
<dbReference type="PROSITE" id="PS51272">
    <property type="entry name" value="SLH"/>
    <property type="match status" value="2"/>
</dbReference>
<dbReference type="PANTHER" id="PTHR43308">
    <property type="entry name" value="OUTER MEMBRANE PROTEIN ALPHA-RELATED"/>
    <property type="match status" value="1"/>
</dbReference>
<protein>
    <recommendedName>
        <fullName evidence="2">SLH domain-containing protein</fullName>
    </recommendedName>
</protein>
<dbReference type="RefSeq" id="WP_236291761.1">
    <property type="nucleotide sequence ID" value="NZ_CAKMMW010000023.1"/>
</dbReference>
<gene>
    <name evidence="3" type="ORF">PAECIP111891_05615</name>
</gene>
<dbReference type="InterPro" id="IPR051465">
    <property type="entry name" value="Cell_Envelope_Struct_Comp"/>
</dbReference>
<keyword evidence="4" id="KW-1185">Reference proteome</keyword>
<dbReference type="InterPro" id="IPR001119">
    <property type="entry name" value="SLH_dom"/>
</dbReference>
<evidence type="ECO:0000313" key="4">
    <source>
        <dbReference type="Proteomes" id="UP000838821"/>
    </source>
</evidence>
<feature type="domain" description="SLH" evidence="2">
    <location>
        <begin position="1265"/>
        <end position="1325"/>
    </location>
</feature>
<evidence type="ECO:0000259" key="2">
    <source>
        <dbReference type="PROSITE" id="PS51272"/>
    </source>
</evidence>
<feature type="domain" description="SLH" evidence="2">
    <location>
        <begin position="1201"/>
        <end position="1264"/>
    </location>
</feature>
<proteinExistence type="predicted"/>
<reference evidence="3" key="1">
    <citation type="submission" date="2022-01" db="EMBL/GenBank/DDBJ databases">
        <authorList>
            <person name="Criscuolo A."/>
        </authorList>
    </citation>
    <scope>NUCLEOTIDE SEQUENCE</scope>
    <source>
        <strain evidence="3">CIP111891</strain>
    </source>
</reference>
<dbReference type="Proteomes" id="UP000838821">
    <property type="component" value="Unassembled WGS sequence"/>
</dbReference>
<dbReference type="EMBL" id="CAKMMW010000023">
    <property type="protein sequence ID" value="CAH1224064.1"/>
    <property type="molecule type" value="Genomic_DNA"/>
</dbReference>
<evidence type="ECO:0000256" key="1">
    <source>
        <dbReference type="SAM" id="MobiDB-lite"/>
    </source>
</evidence>
<feature type="compositionally biased region" description="Gly residues" evidence="1">
    <location>
        <begin position="971"/>
        <end position="980"/>
    </location>
</feature>
<sequence>MTSWKPIFQKISLALFVIFILQISLPTVSYAFSGFFGYSAQDGKLRGYVYVKDPTKVKVDVMQNGSVTSITYDGDKVKESNFYNPYYWYDDLNQKLKNVNITPFGYISSTAPTKIVASDGLTSQEFTKVVDVNGDVRYFGDNTRLGYYRITGKQYLAALDANHAIAPYSDLVSFTPASTDSNAIQLDLPKVDNQSVIDFTKLAVSDFKLRDDTTGNSLTITNINRISGYEQLVQHPNIYLNSIVTLETSEFMIKDHSYTLSLSSSSSGNELKLPVEGIYSFDLTLGYVKGQYTVEKGNEYFFEGHNATYFDNVQLRSGPQLKSNAEYMAVGQEIDFKLFNKFADGSSEEATNYEIFALVYSNPAQKAISFDSTTKKITALNQGAATFALKYNGATYAFTVTVSALNVGGGGGGGGPVLVPGTGGGGYFQFSFEDQDLTRGQIHPKISWATSSEPNYSGYELTFSDINKAAIGQSRSVTKQEAINNQYKVDIPTNTLPSGAVFVNLFPKDLSGQIGSEVYTTQIYDNTSNSPILPGGNSTIPAPVLRDVSFKDQDTKIGTLAGTILWYDASTEPSPATSYSLYFVDANNAKLKPIAEIPKTNLRRIFQGVDLPSYEVIFPSGYPMPSGAQRIGIYGKNEQGESSQGTYFGFWDITAGTLGNDYFEDADNRAGHINGTLRWAPMLNEANIVSYVVQFLGTLFEPLGTPFAKLNKGQQQYSVSMQGDQIPANAKLIELRARNADGQELLVGRYTIADNVLGEVPSSTFVEQLPGMIQTRNTDLDGEAGEIGGDVYFFADFSTVNTPISRYDVYFTNDQLKKIKPILSLPRNNVGEYHTSIPMNTQIPDGATKLAIYGVTPTGESLPTIMNLEDRIYSPSLLLTQINITNNKSDKEDSITITGLQEYDVVSVYRDANSINPFLTGSVLGQNASSITFIVPQLGTEAGSLYVALQRNNGTRSLKVKKDYDKEPAPAGGGGGGGGPAESFKWDIVNQNGNIRITSSVDAVQLKKLAEEQAKSGNREITIDVKTNADGYDFQITAGLLEEVTSKQKEAVLVFNTTVGTARIPFALLQEAVDANGGTDAMSLKISVDGLRVAEQQALEKTIATIGGSSVGKALSYELTLMDSNKTVANIDTFSEFVGHVILLPKDLKLNPGEKLNGAVWDTSTNTLISVPMSITLDKEGKPAIATLWRKGNSIYTVYKAKKQFADVQNDYFAKADIESLAASGVIQGFEDGSFRAEASVTRAEFATLLVRGLGLKTINSALKDFTDVNDKDWFSQAVYTAVGAGFIHGYEDGTFRPTQSITHQEAVTMISNALKFINATTKLNESERTKYVQRMKELSLQVDEWASDATALALKLNILNVSIGFSFGKDAATTRGQTAVLLNKLLQNAAWPAN</sequence>
<evidence type="ECO:0000313" key="3">
    <source>
        <dbReference type="EMBL" id="CAH1224064.1"/>
    </source>
</evidence>
<name>A0ABN8H5C8_9BACL</name>
<dbReference type="Pfam" id="PF00395">
    <property type="entry name" value="SLH"/>
    <property type="match status" value="2"/>
</dbReference>
<comment type="caution">
    <text evidence="3">The sequence shown here is derived from an EMBL/GenBank/DDBJ whole genome shotgun (WGS) entry which is preliminary data.</text>
</comment>
<feature type="region of interest" description="Disordered" evidence="1">
    <location>
        <begin position="958"/>
        <end position="982"/>
    </location>
</feature>
<organism evidence="3 4">
    <name type="scientific">Paenibacillus allorhizoplanae</name>
    <dbReference type="NCBI Taxonomy" id="2905648"/>
    <lineage>
        <taxon>Bacteria</taxon>
        <taxon>Bacillati</taxon>
        <taxon>Bacillota</taxon>
        <taxon>Bacilli</taxon>
        <taxon>Bacillales</taxon>
        <taxon>Paenibacillaceae</taxon>
        <taxon>Paenibacillus</taxon>
    </lineage>
</organism>